<evidence type="ECO:0000313" key="2">
    <source>
        <dbReference type="Proteomes" id="UP000616151"/>
    </source>
</evidence>
<sequence length="52" mass="5768">MSRERKSKADIDEKLDEALSETFPASDPVAVGRNDHPGKPRQPAPEKPDKPE</sequence>
<evidence type="ECO:0000313" key="1">
    <source>
        <dbReference type="EMBL" id="MBK1867648.1"/>
    </source>
</evidence>
<organism evidence="1 2">
    <name type="scientific">Taklimakanibacter albus</name>
    <dbReference type="NCBI Taxonomy" id="2800327"/>
    <lineage>
        <taxon>Bacteria</taxon>
        <taxon>Pseudomonadati</taxon>
        <taxon>Pseudomonadota</taxon>
        <taxon>Alphaproteobacteria</taxon>
        <taxon>Hyphomicrobiales</taxon>
        <taxon>Aestuariivirgaceae</taxon>
        <taxon>Taklimakanibacter</taxon>
    </lineage>
</organism>
<comment type="caution">
    <text evidence="1">The sequence shown here is derived from an EMBL/GenBank/DDBJ whole genome shotgun (WGS) entry which is preliminary data.</text>
</comment>
<name>A0ACC5R4X9_9HYPH</name>
<keyword evidence="2" id="KW-1185">Reference proteome</keyword>
<reference evidence="1" key="1">
    <citation type="submission" date="2021-01" db="EMBL/GenBank/DDBJ databases">
        <authorList>
            <person name="Sun Q."/>
        </authorList>
    </citation>
    <scope>NUCLEOTIDE SEQUENCE</scope>
    <source>
        <strain evidence="1">YIM B02566</strain>
    </source>
</reference>
<accession>A0ACC5R4X9</accession>
<dbReference type="EMBL" id="JAENHL010000007">
    <property type="protein sequence ID" value="MBK1867648.1"/>
    <property type="molecule type" value="Genomic_DNA"/>
</dbReference>
<protein>
    <submittedName>
        <fullName evidence="1">Uncharacterized protein</fullName>
    </submittedName>
</protein>
<proteinExistence type="predicted"/>
<dbReference type="Proteomes" id="UP000616151">
    <property type="component" value="Unassembled WGS sequence"/>
</dbReference>
<gene>
    <name evidence="1" type="ORF">JHL16_14920</name>
</gene>